<gene>
    <name evidence="1" type="ORF">E5357_05650</name>
</gene>
<keyword evidence="2" id="KW-1185">Reference proteome</keyword>
<dbReference type="Proteomes" id="UP000307720">
    <property type="component" value="Unassembled WGS sequence"/>
</dbReference>
<evidence type="ECO:0000313" key="2">
    <source>
        <dbReference type="Proteomes" id="UP000307720"/>
    </source>
</evidence>
<sequence>MIFDSHAHYDDKAFDEDRDEVVSGLYQAGVGAVVNVGASLRGVRDTAALAEKYPFVYGAVGIHPDHVDQLNDEVIEEMRTLCGREKIVAVGEIGLDYYWDKNPRKMQQEWFVRQLSMAKEVNLPVNIHSREAAKDTFDIIKQEHAGSTGGVIHCYSGSKEMARDYLNMGYYLGVGGVVTFKNARVLKEVVEYAPLDRILVETDCPYLAPAPFRGKRNMSSLLSYVLDTIAALKGVSREEAERATWENAVEMYRIGKR</sequence>
<protein>
    <submittedName>
        <fullName evidence="1">TatD family deoxyribonuclease</fullName>
    </submittedName>
</protein>
<accession>A0AC61R1X1</accession>
<evidence type="ECO:0000313" key="1">
    <source>
        <dbReference type="EMBL" id="TGX99333.1"/>
    </source>
</evidence>
<dbReference type="EMBL" id="SRZB01000008">
    <property type="protein sequence ID" value="TGX99333.1"/>
    <property type="molecule type" value="Genomic_DNA"/>
</dbReference>
<organism evidence="1 2">
    <name type="scientific">Hominisplanchenecus murintestinalis</name>
    <dbReference type="NCBI Taxonomy" id="2941517"/>
    <lineage>
        <taxon>Bacteria</taxon>
        <taxon>Bacillati</taxon>
        <taxon>Bacillota</taxon>
        <taxon>Clostridia</taxon>
        <taxon>Lachnospirales</taxon>
        <taxon>Lachnospiraceae</taxon>
        <taxon>Hominisplanchenecus</taxon>
    </lineage>
</organism>
<reference evidence="1" key="1">
    <citation type="submission" date="2019-04" db="EMBL/GenBank/DDBJ databases">
        <title>Microbes associate with the intestines of laboratory mice.</title>
        <authorList>
            <person name="Navarre W."/>
            <person name="Wong E."/>
            <person name="Huang K."/>
            <person name="Tropini C."/>
            <person name="Ng K."/>
            <person name="Yu B."/>
        </authorList>
    </citation>
    <scope>NUCLEOTIDE SEQUENCE</scope>
    <source>
        <strain evidence="1">NM72_1-8</strain>
    </source>
</reference>
<proteinExistence type="predicted"/>
<comment type="caution">
    <text evidence="1">The sequence shown here is derived from an EMBL/GenBank/DDBJ whole genome shotgun (WGS) entry which is preliminary data.</text>
</comment>
<name>A0AC61R1X1_9FIRM</name>